<dbReference type="RefSeq" id="WP_200391232.1">
    <property type="nucleotide sequence ID" value="NZ_JAENIO010000013.1"/>
</dbReference>
<dbReference type="AlphaFoldDB" id="A0A934RL94"/>
<organism evidence="1 2">
    <name type="scientific">Roseibacillus ishigakijimensis</name>
    <dbReference type="NCBI Taxonomy" id="454146"/>
    <lineage>
        <taxon>Bacteria</taxon>
        <taxon>Pseudomonadati</taxon>
        <taxon>Verrucomicrobiota</taxon>
        <taxon>Verrucomicrobiia</taxon>
        <taxon>Verrucomicrobiales</taxon>
        <taxon>Verrucomicrobiaceae</taxon>
        <taxon>Roseibacillus</taxon>
    </lineage>
</organism>
<gene>
    <name evidence="1" type="ORF">JIN78_06975</name>
</gene>
<keyword evidence="2" id="KW-1185">Reference proteome</keyword>
<protein>
    <recommendedName>
        <fullName evidence="3">SLA1 homology domain-containing protein</fullName>
    </recommendedName>
</protein>
<evidence type="ECO:0000313" key="2">
    <source>
        <dbReference type="Proteomes" id="UP000604083"/>
    </source>
</evidence>
<dbReference type="EMBL" id="JAENIO010000013">
    <property type="protein sequence ID" value="MBK1833797.1"/>
    <property type="molecule type" value="Genomic_DNA"/>
</dbReference>
<sequence>MTTPQLPLLLGLFFTSSSFLCGQTREWKNTDGSKSIVATFVSRDTETITLKRSTGETLTFPVTRLHESELTYLDDNHPLETGGGTEQGNAFGPLSFGDSRAEVEEKLLQSSFVKTKVDRGLFGRTGLNGIFETAQSIGDLPCFLYFDWDTAGGLREVTLRTKDEAVGSYRSKLHPTWTELIELLAKLYGNPLSKSPFPEANKLEMGSIIGTHLWRTGEGHSVFLGPARSMDGYNVSVRITTERIEPVPVP</sequence>
<evidence type="ECO:0008006" key="3">
    <source>
        <dbReference type="Google" id="ProtNLM"/>
    </source>
</evidence>
<dbReference type="Proteomes" id="UP000604083">
    <property type="component" value="Unassembled WGS sequence"/>
</dbReference>
<proteinExistence type="predicted"/>
<dbReference type="Gene3D" id="2.30.30.700">
    <property type="entry name" value="SLA1 homology domain 1"/>
    <property type="match status" value="1"/>
</dbReference>
<reference evidence="1" key="1">
    <citation type="submission" date="2021-01" db="EMBL/GenBank/DDBJ databases">
        <title>Modified the classification status of verrucomicrobia.</title>
        <authorList>
            <person name="Feng X."/>
        </authorList>
    </citation>
    <scope>NUCLEOTIDE SEQUENCE</scope>
    <source>
        <strain evidence="1">KCTC 12986</strain>
    </source>
</reference>
<name>A0A934RL94_9BACT</name>
<comment type="caution">
    <text evidence="1">The sequence shown here is derived from an EMBL/GenBank/DDBJ whole genome shotgun (WGS) entry which is preliminary data.</text>
</comment>
<accession>A0A934RL94</accession>
<evidence type="ECO:0000313" key="1">
    <source>
        <dbReference type="EMBL" id="MBK1833797.1"/>
    </source>
</evidence>